<feature type="chain" id="PRO_5039073725" evidence="2">
    <location>
        <begin position="24"/>
        <end position="453"/>
    </location>
</feature>
<name>A0A9E6RB73_9HYPH</name>
<keyword evidence="4" id="KW-1185">Reference proteome</keyword>
<feature type="signal peptide" evidence="2">
    <location>
        <begin position="1"/>
        <end position="23"/>
    </location>
</feature>
<proteinExistence type="predicted"/>
<sequence length="453" mass="46597">MLVSLRLRLTGAALGVALGSVGAADARPKVTPTKAFEVGAGAMSSARAVAGLKAGGALYAYAEGKDLFVRPVGADGAPGRPSQLSFRGHSEFGVSEASMALLKNGSVAAAWTAGTGLRGAVFARVARPDGRLVSAEIEVSADPLLNSTSPSVAALSGGGFAVVWRSASDTGKVAMNVRIFDASGGAVGGLTKIAAPKNSSFSSLSIAALGAGFVMAYVRRDQNLVRVLAQQFSAAGKAKGQPIRLDEQNDRFHENVRIAPRAAGGFAVAWQENVYSGAVDVPIVVDTTLRGRFLTAKGEPAGRIAIEDTVKEKSLERAHALADTAAGLLVAWHLLTPKSDDKSDNDIRGTLVSAAGVPGPVARLTKTSAAGETMPRLAPLANGDAALGFTAAPYEGDEDPHGARGALSSRPSPETAPHAGARPHALPSMRSEMMRRWISLVPSKIVVSRASRQ</sequence>
<keyword evidence="2" id="KW-0732">Signal</keyword>
<gene>
    <name evidence="3" type="ORF">K6K41_05170</name>
</gene>
<dbReference type="AlphaFoldDB" id="A0A9E6RB73"/>
<protein>
    <submittedName>
        <fullName evidence="3">Uncharacterized protein</fullName>
    </submittedName>
</protein>
<evidence type="ECO:0000256" key="1">
    <source>
        <dbReference type="SAM" id="MobiDB-lite"/>
    </source>
</evidence>
<dbReference type="Proteomes" id="UP000825701">
    <property type="component" value="Chromosome"/>
</dbReference>
<accession>A0A9E6RB73</accession>
<evidence type="ECO:0000313" key="4">
    <source>
        <dbReference type="Proteomes" id="UP000825701"/>
    </source>
</evidence>
<dbReference type="RefSeq" id="WP_261404219.1">
    <property type="nucleotide sequence ID" value="NZ_CP081869.1"/>
</dbReference>
<evidence type="ECO:0000313" key="3">
    <source>
        <dbReference type="EMBL" id="QZO01002.1"/>
    </source>
</evidence>
<feature type="region of interest" description="Disordered" evidence="1">
    <location>
        <begin position="391"/>
        <end position="428"/>
    </location>
</feature>
<dbReference type="KEGG" id="cmet:K6K41_05170"/>
<organism evidence="3 4">
    <name type="scientific">Chenggangzhangella methanolivorans</name>
    <dbReference type="NCBI Taxonomy" id="1437009"/>
    <lineage>
        <taxon>Bacteria</taxon>
        <taxon>Pseudomonadati</taxon>
        <taxon>Pseudomonadota</taxon>
        <taxon>Alphaproteobacteria</taxon>
        <taxon>Hyphomicrobiales</taxon>
        <taxon>Methylopilaceae</taxon>
        <taxon>Chenggangzhangella</taxon>
    </lineage>
</organism>
<reference evidence="3" key="1">
    <citation type="submission" date="2021-08" db="EMBL/GenBank/DDBJ databases">
        <authorList>
            <person name="Zhang H."/>
            <person name="Xu M."/>
            <person name="Yu Z."/>
            <person name="Yang L."/>
            <person name="Cai Y."/>
        </authorList>
    </citation>
    <scope>NUCLEOTIDE SEQUENCE</scope>
    <source>
        <strain evidence="3">CHL1</strain>
    </source>
</reference>
<dbReference type="EMBL" id="CP081869">
    <property type="protein sequence ID" value="QZO01002.1"/>
    <property type="molecule type" value="Genomic_DNA"/>
</dbReference>
<evidence type="ECO:0000256" key="2">
    <source>
        <dbReference type="SAM" id="SignalP"/>
    </source>
</evidence>